<dbReference type="EMBL" id="JAACFV010000155">
    <property type="protein sequence ID" value="KAF7503946.1"/>
    <property type="molecule type" value="Genomic_DNA"/>
</dbReference>
<dbReference type="GO" id="GO:0017056">
    <property type="term" value="F:structural constituent of nuclear pore"/>
    <property type="evidence" value="ECO:0007669"/>
    <property type="project" value="TreeGrafter"/>
</dbReference>
<keyword evidence="10" id="KW-1185">Reference proteome</keyword>
<feature type="compositionally biased region" description="Acidic residues" evidence="5">
    <location>
        <begin position="1224"/>
        <end position="1239"/>
    </location>
</feature>
<dbReference type="OrthoDB" id="67716at2759"/>
<feature type="region of interest" description="Disordered" evidence="5">
    <location>
        <begin position="790"/>
        <end position="814"/>
    </location>
</feature>
<gene>
    <name evidence="9" type="ORF">GJ744_002971</name>
</gene>
<feature type="domain" description="Nucleoporin Nup120 helical" evidence="7">
    <location>
        <begin position="636"/>
        <end position="766"/>
    </location>
</feature>
<keyword evidence="3" id="KW-0539">Nucleus</keyword>
<evidence type="ECO:0000256" key="5">
    <source>
        <dbReference type="SAM" id="MobiDB-lite"/>
    </source>
</evidence>
<dbReference type="Pfam" id="PF23300">
    <property type="entry name" value="HEAT_Nup120"/>
    <property type="match status" value="1"/>
</dbReference>
<keyword evidence="2" id="KW-0813">Transport</keyword>
<evidence type="ECO:0000256" key="4">
    <source>
        <dbReference type="SAM" id="Coils"/>
    </source>
</evidence>
<name>A0A8H7AB93_9EURO</name>
<dbReference type="InterPro" id="IPR056548">
    <property type="entry name" value="HEAT_Nup120"/>
</dbReference>
<feature type="domain" description="Nucleoporin Nup120/160 beta-propeller" evidence="6">
    <location>
        <begin position="78"/>
        <end position="573"/>
    </location>
</feature>
<feature type="domain" description="Nucleoporin nup120-like HEAT repeat" evidence="8">
    <location>
        <begin position="869"/>
        <end position="1026"/>
    </location>
</feature>
<dbReference type="GO" id="GO:0005643">
    <property type="term" value="C:nuclear pore"/>
    <property type="evidence" value="ECO:0007669"/>
    <property type="project" value="UniProtKB-ARBA"/>
</dbReference>
<dbReference type="Proteomes" id="UP000606974">
    <property type="component" value="Unassembled WGS sequence"/>
</dbReference>
<dbReference type="InterPro" id="IPR048884">
    <property type="entry name" value="Nup120_helical"/>
</dbReference>
<reference evidence="9" key="1">
    <citation type="submission" date="2020-02" db="EMBL/GenBank/DDBJ databases">
        <authorList>
            <person name="Palmer J.M."/>
        </authorList>
    </citation>
    <scope>NUCLEOTIDE SEQUENCE</scope>
    <source>
        <strain evidence="9">EPUS1.4</strain>
        <tissue evidence="9">Thallus</tissue>
    </source>
</reference>
<feature type="compositionally biased region" description="Basic and acidic residues" evidence="5">
    <location>
        <begin position="790"/>
        <end position="804"/>
    </location>
</feature>
<evidence type="ECO:0000259" key="7">
    <source>
        <dbReference type="Pfam" id="PF21486"/>
    </source>
</evidence>
<evidence type="ECO:0000259" key="8">
    <source>
        <dbReference type="Pfam" id="PF23300"/>
    </source>
</evidence>
<dbReference type="SUPFAM" id="SSF50998">
    <property type="entry name" value="Quinoprotein alcohol dehydrogenase-like"/>
    <property type="match status" value="1"/>
</dbReference>
<dbReference type="PANTHER" id="PTHR21286:SF0">
    <property type="entry name" value="NUCLEAR PORE COMPLEX PROTEIN NUP160"/>
    <property type="match status" value="1"/>
</dbReference>
<comment type="subcellular location">
    <subcellularLocation>
        <location evidence="1">Nucleus</location>
    </subcellularLocation>
</comment>
<accession>A0A8H7AB93</accession>
<dbReference type="PANTHER" id="PTHR21286">
    <property type="entry name" value="NUCLEAR PORE COMPLEX PROTEIN NUP160"/>
    <property type="match status" value="1"/>
</dbReference>
<dbReference type="InterPro" id="IPR021717">
    <property type="entry name" value="Nucleoporin_Nup160"/>
</dbReference>
<protein>
    <recommendedName>
        <fullName evidence="11">Nucleoporin Nup120/160</fullName>
    </recommendedName>
</protein>
<proteinExistence type="predicted"/>
<dbReference type="AlphaFoldDB" id="A0A8H7AB93"/>
<evidence type="ECO:0000313" key="10">
    <source>
        <dbReference type="Proteomes" id="UP000606974"/>
    </source>
</evidence>
<evidence type="ECO:0000313" key="9">
    <source>
        <dbReference type="EMBL" id="KAF7503946.1"/>
    </source>
</evidence>
<dbReference type="Pfam" id="PF21486">
    <property type="entry name" value="NUP120_helical"/>
    <property type="match status" value="1"/>
</dbReference>
<sequence length="1253" mass="141883">MLNLYVETAVHLTPPTSSLVITRPVPSASSLQILPRAAPSYARTSAAPGQAKDEPSYAQQYLASQGSIYFRCAKAYPRTFIWRVLDGNRILELRCADLARSEHESHEALLIIRFEVQDGIVPEGVALSDTEDQDVLHVFIITTKKELHTLAVPLDFFRNAEDSKADSRKWCKTFVPSSFTIDTPHRLYAHTPFELFVALDSGRLQRLTRKAEDDGSYWIQDNFDDASWGASLRGMVKWRSNHFITYESRSLSQTTANAMIASSDSTHLYTICLNHTLRVWSLTTGKLVVSKDLLNRPIQPQDPHTILSPATPSFLRLFKVGLIDHPILVTFSPHNEGQFKFWNVRGGLTEPLTVEDMFPDLSLKPPDPDPSGNTIWSLAGFELYPGDFGEPADLWLLWRNNNLWQIYSLHFDMQDMWDCWATNWAKTQPSISSKTTAPDFVKHDSVDPTEKWMKFLFWPERYPVSVLETSLNIYQEAMRIEPAPSKNSRPLQQRLCASIASSVSLRKYSESELDYLRFALDTDTQWRNLWRIAEAINEKRKSPISLAFDAYAGMSWVLQADQCCAIRECNELELVCYNSRQSAQALASIISARWPHRKGFTEEFPSLTRMSKLLDTAATFTQSFSPELIRECENALDIELFEEAELPIPERINDFYDRCKFGDAISQESFEKVLHDVQVIGGLQRLGVELIPAVLALMPETVRGSHTALRSTVFGAHVVDAGLRDTITLRRQVAYNLFILVIVLECEIGEEERRIDGFDAPGLFSMMLDILKEYEKKMWLLSHVRDCPIETSEHSRDSPTENKPKASAQSQQSSIRRVNLLRDTKGKDIKPQPAVGSPQSYLLTEMLDDVEAWVGGASEISSDDGCVWIQCDLLAHGNIDLATEFARFQPKTPWSTCVSIRQVFLLLYSGFFDADSRLAHGKAIGMLDDMSAGLLTIDDTDNFHSGMSRYLEHISKLFDTAHAHSFAAHFARLALATLSHDKSEDVEAYRDDLLLCWFAAELQCSRYISAYTALTQFSNEKLQEKSAIAWADAILGRRSVPRLEATEIIHLLQKLPLDLRPHITRVVDDHLTTLALNQASAPRLSNRIRADKIGTDYSRILYALRVGRQEYRGAISVLMNRLHTVKKSGHARNDPRAMVLRNTLLALINTLSCMPPEEAYIVTTTQEGALKAMDFGQDADGRDLQTGWKARKRIIITLEDLRREYQQLLDECSRIERGDFEFDACTDDEDNENENENESEGAPIINGVDAMEH</sequence>
<dbReference type="InterPro" id="IPR059141">
    <property type="entry name" value="Beta-prop_Nup120_160"/>
</dbReference>
<comment type="caution">
    <text evidence="9">The sequence shown here is derived from an EMBL/GenBank/DDBJ whole genome shotgun (WGS) entry which is preliminary data.</text>
</comment>
<evidence type="ECO:0008006" key="11">
    <source>
        <dbReference type="Google" id="ProtNLM"/>
    </source>
</evidence>
<feature type="coiled-coil region" evidence="4">
    <location>
        <begin position="1191"/>
        <end position="1218"/>
    </location>
</feature>
<evidence type="ECO:0000259" key="6">
    <source>
        <dbReference type="Pfam" id="PF11715"/>
    </source>
</evidence>
<organism evidence="9 10">
    <name type="scientific">Endocarpon pusillum</name>
    <dbReference type="NCBI Taxonomy" id="364733"/>
    <lineage>
        <taxon>Eukaryota</taxon>
        <taxon>Fungi</taxon>
        <taxon>Dikarya</taxon>
        <taxon>Ascomycota</taxon>
        <taxon>Pezizomycotina</taxon>
        <taxon>Eurotiomycetes</taxon>
        <taxon>Chaetothyriomycetidae</taxon>
        <taxon>Verrucariales</taxon>
        <taxon>Verrucariaceae</taxon>
        <taxon>Endocarpon</taxon>
    </lineage>
</organism>
<dbReference type="Pfam" id="PF11715">
    <property type="entry name" value="Beta-prop_Nup120_160"/>
    <property type="match status" value="1"/>
</dbReference>
<feature type="region of interest" description="Disordered" evidence="5">
    <location>
        <begin position="1224"/>
        <end position="1253"/>
    </location>
</feature>
<dbReference type="InterPro" id="IPR011047">
    <property type="entry name" value="Quinoprotein_ADH-like_sf"/>
</dbReference>
<keyword evidence="4" id="KW-0175">Coiled coil</keyword>
<evidence type="ECO:0000256" key="2">
    <source>
        <dbReference type="ARBA" id="ARBA00022448"/>
    </source>
</evidence>
<evidence type="ECO:0000256" key="1">
    <source>
        <dbReference type="ARBA" id="ARBA00004123"/>
    </source>
</evidence>
<evidence type="ECO:0000256" key="3">
    <source>
        <dbReference type="ARBA" id="ARBA00023242"/>
    </source>
</evidence>